<dbReference type="Proteomes" id="UP000233837">
    <property type="component" value="Unassembled WGS sequence"/>
</dbReference>
<keyword evidence="3" id="KW-1185">Reference proteome</keyword>
<dbReference type="Pfam" id="PF05558">
    <property type="entry name" value="DREPP"/>
    <property type="match status" value="1"/>
</dbReference>
<dbReference type="PANTHER" id="PTHR38522:SF2">
    <property type="entry name" value="PLASMA MEMBRANE-ASSOCIATED CATION-BINDING PROTEIN 1"/>
    <property type="match status" value="1"/>
</dbReference>
<reference evidence="2 3" key="1">
    <citation type="journal article" date="2016" name="Sci. Rep.">
        <title>The Dendrobium catenatum Lindl. genome sequence provides insights into polysaccharide synthase, floral development and adaptive evolution.</title>
        <authorList>
            <person name="Zhang G.Q."/>
            <person name="Xu Q."/>
            <person name="Bian C."/>
            <person name="Tsai W.C."/>
            <person name="Yeh C.M."/>
            <person name="Liu K.W."/>
            <person name="Yoshida K."/>
            <person name="Zhang L.S."/>
            <person name="Chang S.B."/>
            <person name="Chen F."/>
            <person name="Shi Y."/>
            <person name="Su Y.Y."/>
            <person name="Zhang Y.Q."/>
            <person name="Chen L.J."/>
            <person name="Yin Y."/>
            <person name="Lin M."/>
            <person name="Huang H."/>
            <person name="Deng H."/>
            <person name="Wang Z.W."/>
            <person name="Zhu S.L."/>
            <person name="Zhao X."/>
            <person name="Deng C."/>
            <person name="Niu S.C."/>
            <person name="Huang J."/>
            <person name="Wang M."/>
            <person name="Liu G.H."/>
            <person name="Yang H.J."/>
            <person name="Xiao X.J."/>
            <person name="Hsiao Y.Y."/>
            <person name="Wu W.L."/>
            <person name="Chen Y.Y."/>
            <person name="Mitsuda N."/>
            <person name="Ohme-Takagi M."/>
            <person name="Luo Y.B."/>
            <person name="Van de Peer Y."/>
            <person name="Liu Z.J."/>
        </authorList>
    </citation>
    <scope>NUCLEOTIDE SEQUENCE [LARGE SCALE GENOMIC DNA]</scope>
    <source>
        <tissue evidence="2">The whole plant</tissue>
    </source>
</reference>
<dbReference type="AlphaFoldDB" id="A0A2I0W137"/>
<dbReference type="OrthoDB" id="1933409at2759"/>
<accession>A0A2I0W137</accession>
<proteinExistence type="predicted"/>
<sequence>MGYWKSKVLPKIKKVFEKNGNKKAAAEASKSFDDSKEEINKELEEKKTELQPKVLEIYEASSTEIKALVKERHEAGVKKNSTAVTTFLEELAKIDFPGSKPVSDAVSKFGPAYVSAPVVFILEKVSTFLPPEEISVAKEESGAAEKDVVIAEEEKAAEELYEKIEDKQVEEEKAPSTEEAAPRQPA</sequence>
<dbReference type="STRING" id="906689.A0A2I0W137"/>
<evidence type="ECO:0000313" key="2">
    <source>
        <dbReference type="EMBL" id="PKU69380.1"/>
    </source>
</evidence>
<organism evidence="2 3">
    <name type="scientific">Dendrobium catenatum</name>
    <dbReference type="NCBI Taxonomy" id="906689"/>
    <lineage>
        <taxon>Eukaryota</taxon>
        <taxon>Viridiplantae</taxon>
        <taxon>Streptophyta</taxon>
        <taxon>Embryophyta</taxon>
        <taxon>Tracheophyta</taxon>
        <taxon>Spermatophyta</taxon>
        <taxon>Magnoliopsida</taxon>
        <taxon>Liliopsida</taxon>
        <taxon>Asparagales</taxon>
        <taxon>Orchidaceae</taxon>
        <taxon>Epidendroideae</taxon>
        <taxon>Malaxideae</taxon>
        <taxon>Dendrobiinae</taxon>
        <taxon>Dendrobium</taxon>
    </lineage>
</organism>
<protein>
    <submittedName>
        <fullName evidence="2">Plasma membrane-associated cation-binding protein 1</fullName>
    </submittedName>
</protein>
<gene>
    <name evidence="2" type="primary">PCAP1</name>
    <name evidence="2" type="ORF">MA16_Dca002650</name>
</gene>
<evidence type="ECO:0000313" key="3">
    <source>
        <dbReference type="Proteomes" id="UP000233837"/>
    </source>
</evidence>
<name>A0A2I0W137_9ASPA</name>
<feature type="compositionally biased region" description="Basic and acidic residues" evidence="1">
    <location>
        <begin position="165"/>
        <end position="176"/>
    </location>
</feature>
<dbReference type="EMBL" id="KZ503041">
    <property type="protein sequence ID" value="PKU69380.1"/>
    <property type="molecule type" value="Genomic_DNA"/>
</dbReference>
<evidence type="ECO:0000256" key="1">
    <source>
        <dbReference type="SAM" id="MobiDB-lite"/>
    </source>
</evidence>
<dbReference type="InterPro" id="IPR008469">
    <property type="entry name" value="DREPP"/>
</dbReference>
<dbReference type="PANTHER" id="PTHR38522">
    <property type="entry name" value="PLASMA MEMBRANE-ASSOCIATED CATION-BINDING PROTEIN 1"/>
    <property type="match status" value="1"/>
</dbReference>
<feature type="region of interest" description="Disordered" evidence="1">
    <location>
        <begin position="165"/>
        <end position="186"/>
    </location>
</feature>
<reference evidence="2 3" key="2">
    <citation type="journal article" date="2017" name="Nature">
        <title>The Apostasia genome and the evolution of orchids.</title>
        <authorList>
            <person name="Zhang G.Q."/>
            <person name="Liu K.W."/>
            <person name="Li Z."/>
            <person name="Lohaus R."/>
            <person name="Hsiao Y.Y."/>
            <person name="Niu S.C."/>
            <person name="Wang J.Y."/>
            <person name="Lin Y.C."/>
            <person name="Xu Q."/>
            <person name="Chen L.J."/>
            <person name="Yoshida K."/>
            <person name="Fujiwara S."/>
            <person name="Wang Z.W."/>
            <person name="Zhang Y.Q."/>
            <person name="Mitsuda N."/>
            <person name="Wang M."/>
            <person name="Liu G.H."/>
            <person name="Pecoraro L."/>
            <person name="Huang H.X."/>
            <person name="Xiao X.J."/>
            <person name="Lin M."/>
            <person name="Wu X.Y."/>
            <person name="Wu W.L."/>
            <person name="Chen Y.Y."/>
            <person name="Chang S.B."/>
            <person name="Sakamoto S."/>
            <person name="Ohme-Takagi M."/>
            <person name="Yagi M."/>
            <person name="Zeng S.J."/>
            <person name="Shen C.Y."/>
            <person name="Yeh C.M."/>
            <person name="Luo Y.B."/>
            <person name="Tsai W.C."/>
            <person name="Van de Peer Y."/>
            <person name="Liu Z.J."/>
        </authorList>
    </citation>
    <scope>NUCLEOTIDE SEQUENCE [LARGE SCALE GENOMIC DNA]</scope>
    <source>
        <tissue evidence="2">The whole plant</tissue>
    </source>
</reference>
<dbReference type="GO" id="GO:0005886">
    <property type="term" value="C:plasma membrane"/>
    <property type="evidence" value="ECO:0007669"/>
    <property type="project" value="InterPro"/>
</dbReference>